<evidence type="ECO:0000313" key="3">
    <source>
        <dbReference type="Proteomes" id="UP000054783"/>
    </source>
</evidence>
<evidence type="ECO:0000256" key="1">
    <source>
        <dbReference type="SAM" id="MobiDB-lite"/>
    </source>
</evidence>
<keyword evidence="3" id="KW-1185">Reference proteome</keyword>
<protein>
    <submittedName>
        <fullName evidence="2">Uncharacterized protein</fullName>
    </submittedName>
</protein>
<reference evidence="2 3" key="1">
    <citation type="submission" date="2015-01" db="EMBL/GenBank/DDBJ databases">
        <title>Evolution of Trichinella species and genotypes.</title>
        <authorList>
            <person name="Korhonen P.K."/>
            <person name="Edoardo P."/>
            <person name="Giuseppe L.R."/>
            <person name="Gasser R.B."/>
        </authorList>
    </citation>
    <scope>NUCLEOTIDE SEQUENCE [LARGE SCALE GENOMIC DNA]</scope>
    <source>
        <strain evidence="2">ISS2496</strain>
    </source>
</reference>
<organism evidence="2 3">
    <name type="scientific">Trichinella patagoniensis</name>
    <dbReference type="NCBI Taxonomy" id="990121"/>
    <lineage>
        <taxon>Eukaryota</taxon>
        <taxon>Metazoa</taxon>
        <taxon>Ecdysozoa</taxon>
        <taxon>Nematoda</taxon>
        <taxon>Enoplea</taxon>
        <taxon>Dorylaimia</taxon>
        <taxon>Trichinellida</taxon>
        <taxon>Trichinellidae</taxon>
        <taxon>Trichinella</taxon>
    </lineage>
</organism>
<evidence type="ECO:0000313" key="2">
    <source>
        <dbReference type="EMBL" id="KRY05829.1"/>
    </source>
</evidence>
<gene>
    <name evidence="2" type="ORF">T12_5862</name>
</gene>
<proteinExistence type="predicted"/>
<feature type="region of interest" description="Disordered" evidence="1">
    <location>
        <begin position="1"/>
        <end position="29"/>
    </location>
</feature>
<dbReference type="Proteomes" id="UP000054783">
    <property type="component" value="Unassembled WGS sequence"/>
</dbReference>
<name>A0A0V0YZT3_9BILA</name>
<accession>A0A0V0YZT3</accession>
<dbReference type="AlphaFoldDB" id="A0A0V0YZT3"/>
<dbReference type="EMBL" id="JYDQ01001086">
    <property type="protein sequence ID" value="KRY05829.1"/>
    <property type="molecule type" value="Genomic_DNA"/>
</dbReference>
<sequence length="107" mass="12123">MSPGRMLTRPEGDPFLFGTVPETTRRSNSLRKASRDLVWKFDNPRVHTGLRGKFGTNSSEGGGSVAMVPEHQMCFYRQKDFQRTISLKSETYFDVNIQKSPMPVPAK</sequence>
<comment type="caution">
    <text evidence="2">The sequence shown here is derived from an EMBL/GenBank/DDBJ whole genome shotgun (WGS) entry which is preliminary data.</text>
</comment>